<dbReference type="AlphaFoldDB" id="X0T9H0"/>
<evidence type="ECO:0000259" key="1">
    <source>
        <dbReference type="PROSITE" id="PS50943"/>
    </source>
</evidence>
<dbReference type="CDD" id="cd00093">
    <property type="entry name" value="HTH_XRE"/>
    <property type="match status" value="1"/>
</dbReference>
<comment type="caution">
    <text evidence="2">The sequence shown here is derived from an EMBL/GenBank/DDBJ whole genome shotgun (WGS) entry which is preliminary data.</text>
</comment>
<evidence type="ECO:0000313" key="2">
    <source>
        <dbReference type="EMBL" id="GAF89859.1"/>
    </source>
</evidence>
<dbReference type="InterPro" id="IPR010982">
    <property type="entry name" value="Lambda_DNA-bd_dom_sf"/>
</dbReference>
<feature type="non-terminal residue" evidence="2">
    <location>
        <position position="1"/>
    </location>
</feature>
<dbReference type="EMBL" id="BARS01014085">
    <property type="protein sequence ID" value="GAF89859.1"/>
    <property type="molecule type" value="Genomic_DNA"/>
</dbReference>
<dbReference type="GO" id="GO:0003677">
    <property type="term" value="F:DNA binding"/>
    <property type="evidence" value="ECO:0007669"/>
    <property type="project" value="InterPro"/>
</dbReference>
<name>X0T9H0_9ZZZZ</name>
<proteinExistence type="predicted"/>
<feature type="domain" description="HTH cro/C1-type" evidence="1">
    <location>
        <begin position="1"/>
        <end position="41"/>
    </location>
</feature>
<dbReference type="InterPro" id="IPR001387">
    <property type="entry name" value="Cro/C1-type_HTH"/>
</dbReference>
<dbReference type="SUPFAM" id="SSF47413">
    <property type="entry name" value="lambda repressor-like DNA-binding domains"/>
    <property type="match status" value="1"/>
</dbReference>
<dbReference type="Gene3D" id="1.10.260.40">
    <property type="entry name" value="lambda repressor-like DNA-binding domains"/>
    <property type="match status" value="1"/>
</dbReference>
<reference evidence="2" key="1">
    <citation type="journal article" date="2014" name="Front. Microbiol.">
        <title>High frequency of phylogenetically diverse reductive dehalogenase-homologous genes in deep subseafloor sedimentary metagenomes.</title>
        <authorList>
            <person name="Kawai M."/>
            <person name="Futagami T."/>
            <person name="Toyoda A."/>
            <person name="Takaki Y."/>
            <person name="Nishi S."/>
            <person name="Hori S."/>
            <person name="Arai W."/>
            <person name="Tsubouchi T."/>
            <person name="Morono Y."/>
            <person name="Uchiyama I."/>
            <person name="Ito T."/>
            <person name="Fujiyama A."/>
            <person name="Inagaki F."/>
            <person name="Takami H."/>
        </authorList>
    </citation>
    <scope>NUCLEOTIDE SEQUENCE</scope>
    <source>
        <strain evidence="2">Expedition CK06-06</strain>
    </source>
</reference>
<gene>
    <name evidence="2" type="ORF">S01H1_24007</name>
</gene>
<accession>X0T9H0</accession>
<dbReference type="PROSITE" id="PS50943">
    <property type="entry name" value="HTH_CROC1"/>
    <property type="match status" value="1"/>
</dbReference>
<sequence length="68" mass="7525">VAERAGISRSTLVFVEKGYAGVSIGYYLNVLKVLGLEKDFSLIAKDDELGRKLQDANLITKERAPKKK</sequence>
<organism evidence="2">
    <name type="scientific">marine sediment metagenome</name>
    <dbReference type="NCBI Taxonomy" id="412755"/>
    <lineage>
        <taxon>unclassified sequences</taxon>
        <taxon>metagenomes</taxon>
        <taxon>ecological metagenomes</taxon>
    </lineage>
</organism>
<protein>
    <recommendedName>
        <fullName evidence="1">HTH cro/C1-type domain-containing protein</fullName>
    </recommendedName>
</protein>